<feature type="transmembrane region" description="Helical" evidence="6">
    <location>
        <begin position="397"/>
        <end position="415"/>
    </location>
</feature>
<feature type="transmembrane region" description="Helical" evidence="6">
    <location>
        <begin position="260"/>
        <end position="279"/>
    </location>
</feature>
<accession>A0A9P4Q7B0</accession>
<evidence type="ECO:0000256" key="4">
    <source>
        <dbReference type="ARBA" id="ARBA00022989"/>
    </source>
</evidence>
<dbReference type="InterPro" id="IPR036259">
    <property type="entry name" value="MFS_trans_sf"/>
</dbReference>
<dbReference type="SUPFAM" id="SSF103473">
    <property type="entry name" value="MFS general substrate transporter"/>
    <property type="match status" value="2"/>
</dbReference>
<dbReference type="PANTHER" id="PTHR19432:SF35">
    <property type="entry name" value="SOLUTE CARRIER FAMILY 45 MEMBER 3 ISOFORM X1"/>
    <property type="match status" value="1"/>
</dbReference>
<organism evidence="7 8">
    <name type="scientific">Polychaeton citri CBS 116435</name>
    <dbReference type="NCBI Taxonomy" id="1314669"/>
    <lineage>
        <taxon>Eukaryota</taxon>
        <taxon>Fungi</taxon>
        <taxon>Dikarya</taxon>
        <taxon>Ascomycota</taxon>
        <taxon>Pezizomycotina</taxon>
        <taxon>Dothideomycetes</taxon>
        <taxon>Dothideomycetidae</taxon>
        <taxon>Capnodiales</taxon>
        <taxon>Capnodiaceae</taxon>
        <taxon>Polychaeton</taxon>
    </lineage>
</organism>
<dbReference type="GO" id="GO:0005886">
    <property type="term" value="C:plasma membrane"/>
    <property type="evidence" value="ECO:0007669"/>
    <property type="project" value="TreeGrafter"/>
</dbReference>
<evidence type="ECO:0000256" key="5">
    <source>
        <dbReference type="ARBA" id="ARBA00023136"/>
    </source>
</evidence>
<feature type="transmembrane region" description="Helical" evidence="6">
    <location>
        <begin position="487"/>
        <end position="507"/>
    </location>
</feature>
<dbReference type="Pfam" id="PF13347">
    <property type="entry name" value="MFS_2"/>
    <property type="match status" value="1"/>
</dbReference>
<feature type="transmembrane region" description="Helical" evidence="6">
    <location>
        <begin position="421"/>
        <end position="445"/>
    </location>
</feature>
<protein>
    <submittedName>
        <fullName evidence="7">MFS general substrate transporter</fullName>
    </submittedName>
</protein>
<comment type="caution">
    <text evidence="7">The sequence shown here is derived from an EMBL/GenBank/DDBJ whole genome shotgun (WGS) entry which is preliminary data.</text>
</comment>
<dbReference type="AlphaFoldDB" id="A0A9P4Q7B0"/>
<dbReference type="PANTHER" id="PTHR19432">
    <property type="entry name" value="SUGAR TRANSPORTER"/>
    <property type="match status" value="1"/>
</dbReference>
<evidence type="ECO:0000313" key="7">
    <source>
        <dbReference type="EMBL" id="KAF2720593.1"/>
    </source>
</evidence>
<gene>
    <name evidence="7" type="ORF">K431DRAFT_226289</name>
</gene>
<feature type="transmembrane region" description="Helical" evidence="6">
    <location>
        <begin position="12"/>
        <end position="29"/>
    </location>
</feature>
<feature type="transmembrane region" description="Helical" evidence="6">
    <location>
        <begin position="89"/>
        <end position="113"/>
    </location>
</feature>
<sequence length="548" mass="60970">MVEVLYEESKSSWYLFLLALTYGGLQFSWSVELAYGSPFLLSLGISKSLLAFVWIAGPLSGTLVQPYIGIRSDKSRSRFGKRRPFMIGGAIATAISLMLLAWTVEIVSGFLHACGVAKDSHGTKIAAIVFAVLMIYVLDFSLNVIQAGCRAFIVDRAPTHQQDDANAWAARLGSIGNILGYLAGYVNLPRHFWWLGSTQFKVLCAFACFCLAVTVTLSCMIIGEEDARLEGQPREKEGLFTLFAQLWRSVRKLPLQVKRVCIVQFFAWIGWFPYLFYLTTYVGELHVDPIFRRNPHMTDEEIDAAWNTGTRLGTLALFIFAVATFAASIGLPFIVASMENPPTGSDGRRTHVGLRVPNLSRHTSTAVQHNSRRTSDSHCGRFKMPSLEIRWLTLRRVWFLSHLLFALLMWLTFAVKTTLSATILAAFVGIPWAVTNWVPFALIAAEISRRDVERQQLRRASHISTVESLADTGVADKAGVVLGIHNVAIAAPQVIATLVSSLIFRFLQRPRGSMGDNSVAWVLRFGGVCALIAAWMTRRVFEDARRGR</sequence>
<comment type="subcellular location">
    <subcellularLocation>
        <location evidence="1">Membrane</location>
        <topology evidence="1">Multi-pass membrane protein</topology>
    </subcellularLocation>
</comment>
<dbReference type="Gene3D" id="1.20.1250.20">
    <property type="entry name" value="MFS general substrate transporter like domains"/>
    <property type="match status" value="1"/>
</dbReference>
<proteinExistence type="predicted"/>
<feature type="transmembrane region" description="Helical" evidence="6">
    <location>
        <begin position="125"/>
        <end position="147"/>
    </location>
</feature>
<evidence type="ECO:0000256" key="6">
    <source>
        <dbReference type="SAM" id="Phobius"/>
    </source>
</evidence>
<dbReference type="GO" id="GO:0008506">
    <property type="term" value="F:sucrose:proton symporter activity"/>
    <property type="evidence" value="ECO:0007669"/>
    <property type="project" value="TreeGrafter"/>
</dbReference>
<evidence type="ECO:0000313" key="8">
    <source>
        <dbReference type="Proteomes" id="UP000799441"/>
    </source>
</evidence>
<feature type="transmembrane region" description="Helical" evidence="6">
    <location>
        <begin position="315"/>
        <end position="335"/>
    </location>
</feature>
<keyword evidence="5 6" id="KW-0472">Membrane</keyword>
<reference evidence="7" key="1">
    <citation type="journal article" date="2020" name="Stud. Mycol.">
        <title>101 Dothideomycetes genomes: a test case for predicting lifestyles and emergence of pathogens.</title>
        <authorList>
            <person name="Haridas S."/>
            <person name="Albert R."/>
            <person name="Binder M."/>
            <person name="Bloem J."/>
            <person name="Labutti K."/>
            <person name="Salamov A."/>
            <person name="Andreopoulos B."/>
            <person name="Baker S."/>
            <person name="Barry K."/>
            <person name="Bills G."/>
            <person name="Bluhm B."/>
            <person name="Cannon C."/>
            <person name="Castanera R."/>
            <person name="Culley D."/>
            <person name="Daum C."/>
            <person name="Ezra D."/>
            <person name="Gonzalez J."/>
            <person name="Henrissat B."/>
            <person name="Kuo A."/>
            <person name="Liang C."/>
            <person name="Lipzen A."/>
            <person name="Lutzoni F."/>
            <person name="Magnuson J."/>
            <person name="Mondo S."/>
            <person name="Nolan M."/>
            <person name="Ohm R."/>
            <person name="Pangilinan J."/>
            <person name="Park H.-J."/>
            <person name="Ramirez L."/>
            <person name="Alfaro M."/>
            <person name="Sun H."/>
            <person name="Tritt A."/>
            <person name="Yoshinaga Y."/>
            <person name="Zwiers L.-H."/>
            <person name="Turgeon B."/>
            <person name="Goodwin S."/>
            <person name="Spatafora J."/>
            <person name="Crous P."/>
            <person name="Grigoriev I."/>
        </authorList>
    </citation>
    <scope>NUCLEOTIDE SEQUENCE</scope>
    <source>
        <strain evidence="7">CBS 116435</strain>
    </source>
</reference>
<keyword evidence="2" id="KW-0813">Transport</keyword>
<keyword evidence="3 6" id="KW-0812">Transmembrane</keyword>
<dbReference type="Proteomes" id="UP000799441">
    <property type="component" value="Unassembled WGS sequence"/>
</dbReference>
<feature type="transmembrane region" description="Helical" evidence="6">
    <location>
        <begin position="168"/>
        <end position="188"/>
    </location>
</feature>
<feature type="transmembrane region" description="Helical" evidence="6">
    <location>
        <begin position="519"/>
        <end position="536"/>
    </location>
</feature>
<evidence type="ECO:0000256" key="2">
    <source>
        <dbReference type="ARBA" id="ARBA00022448"/>
    </source>
</evidence>
<dbReference type="EMBL" id="MU003798">
    <property type="protein sequence ID" value="KAF2720593.1"/>
    <property type="molecule type" value="Genomic_DNA"/>
</dbReference>
<dbReference type="OrthoDB" id="28755at2759"/>
<evidence type="ECO:0000256" key="3">
    <source>
        <dbReference type="ARBA" id="ARBA00022692"/>
    </source>
</evidence>
<evidence type="ECO:0000256" key="1">
    <source>
        <dbReference type="ARBA" id="ARBA00004141"/>
    </source>
</evidence>
<feature type="transmembrane region" description="Helical" evidence="6">
    <location>
        <begin position="49"/>
        <end position="68"/>
    </location>
</feature>
<keyword evidence="4 6" id="KW-1133">Transmembrane helix</keyword>
<name>A0A9P4Q7B0_9PEZI</name>
<feature type="transmembrane region" description="Helical" evidence="6">
    <location>
        <begin position="200"/>
        <end position="222"/>
    </location>
</feature>
<keyword evidence="8" id="KW-1185">Reference proteome</keyword>